<evidence type="ECO:0000313" key="2">
    <source>
        <dbReference type="Proteomes" id="UP000001514"/>
    </source>
</evidence>
<evidence type="ECO:0008006" key="3">
    <source>
        <dbReference type="Google" id="ProtNLM"/>
    </source>
</evidence>
<protein>
    <recommendedName>
        <fullName evidence="3">Rubisco LSMT substrate-binding domain-containing protein</fullName>
    </recommendedName>
</protein>
<dbReference type="STRING" id="88036.D8SBH0"/>
<name>D8SBH0_SELML</name>
<dbReference type="AlphaFoldDB" id="D8SBH0"/>
<proteinExistence type="predicted"/>
<dbReference type="InParanoid" id="D8SBH0"/>
<dbReference type="EMBL" id="GL377610">
    <property type="protein sequence ID" value="EFJ18255.1"/>
    <property type="molecule type" value="Genomic_DNA"/>
</dbReference>
<dbReference type="HOGENOM" id="CLU_2150244_0_0_1"/>
<evidence type="ECO:0000313" key="1">
    <source>
        <dbReference type="EMBL" id="EFJ18255.1"/>
    </source>
</evidence>
<gene>
    <name evidence="1" type="ORF">SELMODRAFT_420274</name>
</gene>
<keyword evidence="2" id="KW-1185">Reference proteome</keyword>
<accession>D8SBH0</accession>
<dbReference type="Gramene" id="EFJ18255">
    <property type="protein sequence ID" value="EFJ18255"/>
    <property type="gene ID" value="SELMODRAFT_420274"/>
</dbReference>
<dbReference type="Proteomes" id="UP000001514">
    <property type="component" value="Unassembled WGS sequence"/>
</dbReference>
<sequence length="112" mass="12811">MQCFSSYGALPNIDLLCFYGFVLENNPYDTIPVELEIPESPAKVALMERYNIENESMVVETMISTLESLSGTEEDEQERPSSSWDVLLATKFKLSQAKIFKKLNSQLQEHNR</sequence>
<dbReference type="KEGG" id="smo:SELMODRAFT_420274"/>
<organism evidence="2">
    <name type="scientific">Selaginella moellendorffii</name>
    <name type="common">Spikemoss</name>
    <dbReference type="NCBI Taxonomy" id="88036"/>
    <lineage>
        <taxon>Eukaryota</taxon>
        <taxon>Viridiplantae</taxon>
        <taxon>Streptophyta</taxon>
        <taxon>Embryophyta</taxon>
        <taxon>Tracheophyta</taxon>
        <taxon>Lycopodiopsida</taxon>
        <taxon>Selaginellales</taxon>
        <taxon>Selaginellaceae</taxon>
        <taxon>Selaginella</taxon>
    </lineage>
</organism>
<reference evidence="1 2" key="1">
    <citation type="journal article" date="2011" name="Science">
        <title>The Selaginella genome identifies genetic changes associated with the evolution of vascular plants.</title>
        <authorList>
            <person name="Banks J.A."/>
            <person name="Nishiyama T."/>
            <person name="Hasebe M."/>
            <person name="Bowman J.L."/>
            <person name="Gribskov M."/>
            <person name="dePamphilis C."/>
            <person name="Albert V.A."/>
            <person name="Aono N."/>
            <person name="Aoyama T."/>
            <person name="Ambrose B.A."/>
            <person name="Ashton N.W."/>
            <person name="Axtell M.J."/>
            <person name="Barker E."/>
            <person name="Barker M.S."/>
            <person name="Bennetzen J.L."/>
            <person name="Bonawitz N.D."/>
            <person name="Chapple C."/>
            <person name="Cheng C."/>
            <person name="Correa L.G."/>
            <person name="Dacre M."/>
            <person name="DeBarry J."/>
            <person name="Dreyer I."/>
            <person name="Elias M."/>
            <person name="Engstrom E.M."/>
            <person name="Estelle M."/>
            <person name="Feng L."/>
            <person name="Finet C."/>
            <person name="Floyd S.K."/>
            <person name="Frommer W.B."/>
            <person name="Fujita T."/>
            <person name="Gramzow L."/>
            <person name="Gutensohn M."/>
            <person name="Harholt J."/>
            <person name="Hattori M."/>
            <person name="Heyl A."/>
            <person name="Hirai T."/>
            <person name="Hiwatashi Y."/>
            <person name="Ishikawa M."/>
            <person name="Iwata M."/>
            <person name="Karol K.G."/>
            <person name="Koehler B."/>
            <person name="Kolukisaoglu U."/>
            <person name="Kubo M."/>
            <person name="Kurata T."/>
            <person name="Lalonde S."/>
            <person name="Li K."/>
            <person name="Li Y."/>
            <person name="Litt A."/>
            <person name="Lyons E."/>
            <person name="Manning G."/>
            <person name="Maruyama T."/>
            <person name="Michael T.P."/>
            <person name="Mikami K."/>
            <person name="Miyazaki S."/>
            <person name="Morinaga S."/>
            <person name="Murata T."/>
            <person name="Mueller-Roeber B."/>
            <person name="Nelson D.R."/>
            <person name="Obara M."/>
            <person name="Oguri Y."/>
            <person name="Olmstead R.G."/>
            <person name="Onodera N."/>
            <person name="Petersen B.L."/>
            <person name="Pils B."/>
            <person name="Prigge M."/>
            <person name="Rensing S.A."/>
            <person name="Riano-Pachon D.M."/>
            <person name="Roberts A.W."/>
            <person name="Sato Y."/>
            <person name="Scheller H.V."/>
            <person name="Schulz B."/>
            <person name="Schulz C."/>
            <person name="Shakirov E.V."/>
            <person name="Shibagaki N."/>
            <person name="Shinohara N."/>
            <person name="Shippen D.E."/>
            <person name="Soerensen I."/>
            <person name="Sotooka R."/>
            <person name="Sugimoto N."/>
            <person name="Sugita M."/>
            <person name="Sumikawa N."/>
            <person name="Tanurdzic M."/>
            <person name="Theissen G."/>
            <person name="Ulvskov P."/>
            <person name="Wakazuki S."/>
            <person name="Weng J.K."/>
            <person name="Willats W.W."/>
            <person name="Wipf D."/>
            <person name="Wolf P.G."/>
            <person name="Yang L."/>
            <person name="Zimmer A.D."/>
            <person name="Zhu Q."/>
            <person name="Mitros T."/>
            <person name="Hellsten U."/>
            <person name="Loque D."/>
            <person name="Otillar R."/>
            <person name="Salamov A."/>
            <person name="Schmutz J."/>
            <person name="Shapiro H."/>
            <person name="Lindquist E."/>
            <person name="Lucas S."/>
            <person name="Rokhsar D."/>
            <person name="Grigoriev I.V."/>
        </authorList>
    </citation>
    <scope>NUCLEOTIDE SEQUENCE [LARGE SCALE GENOMIC DNA]</scope>
</reference>